<feature type="chain" id="PRO_5006913386" description="Protein IcmL-like protein" evidence="1">
    <location>
        <begin position="22"/>
        <end position="181"/>
    </location>
</feature>
<evidence type="ECO:0000313" key="2">
    <source>
        <dbReference type="EMBL" id="KTC98654.1"/>
    </source>
</evidence>
<evidence type="ECO:0000313" key="3">
    <source>
        <dbReference type="Proteomes" id="UP000054773"/>
    </source>
</evidence>
<gene>
    <name evidence="2" type="ORF">Lery_0818</name>
</gene>
<feature type="signal peptide" evidence="1">
    <location>
        <begin position="1"/>
        <end position="21"/>
    </location>
</feature>
<name>A0A0W0TT54_LEGER</name>
<keyword evidence="1" id="KW-0732">Signal</keyword>
<organism evidence="2 3">
    <name type="scientific">Legionella erythra</name>
    <dbReference type="NCBI Taxonomy" id="448"/>
    <lineage>
        <taxon>Bacteria</taxon>
        <taxon>Pseudomonadati</taxon>
        <taxon>Pseudomonadota</taxon>
        <taxon>Gammaproteobacteria</taxon>
        <taxon>Legionellales</taxon>
        <taxon>Legionellaceae</taxon>
        <taxon>Legionella</taxon>
    </lineage>
</organism>
<dbReference type="PATRIC" id="fig|448.7.peg.855"/>
<dbReference type="Pfam" id="PF11393">
    <property type="entry name" value="T4BSS_DotI_IcmL"/>
    <property type="match status" value="1"/>
</dbReference>
<evidence type="ECO:0000256" key="1">
    <source>
        <dbReference type="SAM" id="SignalP"/>
    </source>
</evidence>
<evidence type="ECO:0008006" key="4">
    <source>
        <dbReference type="Google" id="ProtNLM"/>
    </source>
</evidence>
<reference evidence="2 3" key="1">
    <citation type="submission" date="2015-11" db="EMBL/GenBank/DDBJ databases">
        <title>Genomic analysis of 38 Legionella species identifies large and diverse effector repertoires.</title>
        <authorList>
            <person name="Burstein D."/>
            <person name="Amaro F."/>
            <person name="Zusman T."/>
            <person name="Lifshitz Z."/>
            <person name="Cohen O."/>
            <person name="Gilbert J.A."/>
            <person name="Pupko T."/>
            <person name="Shuman H.A."/>
            <person name="Segal G."/>
        </authorList>
    </citation>
    <scope>NUCLEOTIDE SEQUENCE [LARGE SCALE GENOMIC DNA]</scope>
    <source>
        <strain evidence="2 3">SE-32A-C8</strain>
    </source>
</reference>
<dbReference type="RefSeq" id="WP_058525986.1">
    <property type="nucleotide sequence ID" value="NZ_CAAAHY010000008.1"/>
</dbReference>
<sequence length="181" mass="19864">MPRIAPLWLFVLLLLPLTAQSSIPDQAQLSVWANEAIVATYTYDYKNYLNQQRAIAKYFSAQGWTQYSAALNASGLPEAVQKNAYFVSAVALSPPVVKAISDQQWQAVMPLLVVYKNPQYQQKQALEVSITFSQAPSGQGIRGLAINTLQAKIKKPACRCDMEEEDANAASDSPQPSNAVQ</sequence>
<dbReference type="EMBL" id="LNYA01000018">
    <property type="protein sequence ID" value="KTC98654.1"/>
    <property type="molecule type" value="Genomic_DNA"/>
</dbReference>
<protein>
    <recommendedName>
        <fullName evidence="4">Protein IcmL-like protein</fullName>
    </recommendedName>
</protein>
<comment type="caution">
    <text evidence="2">The sequence shown here is derived from an EMBL/GenBank/DDBJ whole genome shotgun (WGS) entry which is preliminary data.</text>
</comment>
<accession>A0A0W0TT54</accession>
<dbReference type="OrthoDB" id="5641224at2"/>
<proteinExistence type="predicted"/>
<dbReference type="CDD" id="cd16385">
    <property type="entry name" value="IcmL"/>
    <property type="match status" value="1"/>
</dbReference>
<dbReference type="InterPro" id="IPR021055">
    <property type="entry name" value="T4BSS_IcmL/DotI"/>
</dbReference>
<dbReference type="Proteomes" id="UP000054773">
    <property type="component" value="Unassembled WGS sequence"/>
</dbReference>
<keyword evidence="3" id="KW-1185">Reference proteome</keyword>
<dbReference type="AlphaFoldDB" id="A0A0W0TT54"/>